<name>A0A133KTN2_HEYCO</name>
<evidence type="ECO:0000313" key="1">
    <source>
        <dbReference type="EMBL" id="KWZ82928.1"/>
    </source>
</evidence>
<sequence length="178" mass="20013">MPDNVSPLFTVYVAVEPELFELAAPAVPDVEEPDELLPVTFSFWPEKIKSELKLFKDFSLLTVVPNCLLIPDNVSPLFTVYVVVELELPVERELLLELDEEAEPVPLETANTSPGWISDEESLFQLIKFETDMPWFKAIALNVSPDLTVYVLAEEDGAETERAEAFALDAETFSTWFG</sequence>
<evidence type="ECO:0000313" key="2">
    <source>
        <dbReference type="Proteomes" id="UP000070376"/>
    </source>
</evidence>
<organism evidence="1 2">
    <name type="scientific">Heyndrickxia coagulans</name>
    <name type="common">Weizmannia coagulans</name>
    <dbReference type="NCBI Taxonomy" id="1398"/>
    <lineage>
        <taxon>Bacteria</taxon>
        <taxon>Bacillati</taxon>
        <taxon>Bacillota</taxon>
        <taxon>Bacilli</taxon>
        <taxon>Bacillales</taxon>
        <taxon>Bacillaceae</taxon>
        <taxon>Heyndrickxia</taxon>
    </lineage>
</organism>
<dbReference type="AlphaFoldDB" id="A0A133KTN2"/>
<gene>
    <name evidence="1" type="ORF">HMPREF3213_01412</name>
</gene>
<proteinExistence type="predicted"/>
<accession>A0A133KTN2</accession>
<comment type="caution">
    <text evidence="1">The sequence shown here is derived from an EMBL/GenBank/DDBJ whole genome shotgun (WGS) entry which is preliminary data.</text>
</comment>
<protein>
    <submittedName>
        <fullName evidence="1">Uncharacterized protein</fullName>
    </submittedName>
</protein>
<reference evidence="2" key="1">
    <citation type="submission" date="2016-01" db="EMBL/GenBank/DDBJ databases">
        <authorList>
            <person name="Mitreva M."/>
            <person name="Pepin K.H."/>
            <person name="Mihindukulasuriya K.A."/>
            <person name="Fulton R."/>
            <person name="Fronick C."/>
            <person name="O'Laughlin M."/>
            <person name="Miner T."/>
            <person name="Herter B."/>
            <person name="Rosa B.A."/>
            <person name="Cordes M."/>
            <person name="Tomlinson C."/>
            <person name="Wollam A."/>
            <person name="Palsikar V.B."/>
            <person name="Mardis E.R."/>
            <person name="Wilson R.K."/>
        </authorList>
    </citation>
    <scope>NUCLEOTIDE SEQUENCE [LARGE SCALE GENOMIC DNA]</scope>
    <source>
        <strain evidence="2">GED7749B</strain>
    </source>
</reference>
<dbReference type="Proteomes" id="UP000070376">
    <property type="component" value="Unassembled WGS sequence"/>
</dbReference>
<dbReference type="EMBL" id="LRPN01000047">
    <property type="protein sequence ID" value="KWZ82928.1"/>
    <property type="molecule type" value="Genomic_DNA"/>
</dbReference>